<dbReference type="STRING" id="37653.A0A0L8FYR0"/>
<gene>
    <name evidence="2" type="ORF">OCBIM_22003942mg</name>
</gene>
<keyword evidence="1" id="KW-1133">Transmembrane helix</keyword>
<dbReference type="AlphaFoldDB" id="A0A0L8FYR0"/>
<reference evidence="2" key="1">
    <citation type="submission" date="2015-07" db="EMBL/GenBank/DDBJ databases">
        <title>MeaNS - Measles Nucleotide Surveillance Program.</title>
        <authorList>
            <person name="Tran T."/>
            <person name="Druce J."/>
        </authorList>
    </citation>
    <scope>NUCLEOTIDE SEQUENCE</scope>
    <source>
        <strain evidence="2">UCB-OBI-ISO-001</strain>
        <tissue evidence="2">Gonad</tissue>
    </source>
</reference>
<feature type="transmembrane region" description="Helical" evidence="1">
    <location>
        <begin position="64"/>
        <end position="85"/>
    </location>
</feature>
<evidence type="ECO:0000256" key="1">
    <source>
        <dbReference type="SAM" id="Phobius"/>
    </source>
</evidence>
<dbReference type="PANTHER" id="PTHR45913">
    <property type="entry name" value="EPM2A-INTERACTING PROTEIN 1"/>
    <property type="match status" value="1"/>
</dbReference>
<organism evidence="2">
    <name type="scientific">Octopus bimaculoides</name>
    <name type="common">California two-spotted octopus</name>
    <dbReference type="NCBI Taxonomy" id="37653"/>
    <lineage>
        <taxon>Eukaryota</taxon>
        <taxon>Metazoa</taxon>
        <taxon>Spiralia</taxon>
        <taxon>Lophotrochozoa</taxon>
        <taxon>Mollusca</taxon>
        <taxon>Cephalopoda</taxon>
        <taxon>Coleoidea</taxon>
        <taxon>Octopodiformes</taxon>
        <taxon>Octopoda</taxon>
        <taxon>Incirrata</taxon>
        <taxon>Octopodidae</taxon>
        <taxon>Octopus</taxon>
    </lineage>
</organism>
<dbReference type="EMBL" id="KQ425154">
    <property type="protein sequence ID" value="KOF69892.1"/>
    <property type="molecule type" value="Genomic_DNA"/>
</dbReference>
<keyword evidence="1" id="KW-0812">Transmembrane</keyword>
<dbReference type="OrthoDB" id="10000786at2759"/>
<name>A0A0L8FYR0_OCTBM</name>
<sequence>MVKTMLDDEAEQEISKILLSNNTIHRQIMDLSADIEENVQNKFQDSEFTLQVGESTDISNKAQLITFICFIDGNIIIIIIIFCCCEEMPLTSRGQDIFDILSAYLVKRNLSRNSCVGICTYGEPSMIGSIKGFVLLMQQQNPNVICSHCFLHREVLVSKTIPVELKQVLYKVVEMVNYIQSRSLKYCLFEQICVDMDSQHKHLLLHTKVKQLSKGKVLHCIYELQKELHTFLKKNMNT</sequence>
<proteinExistence type="predicted"/>
<protein>
    <recommendedName>
        <fullName evidence="3">DUF4371 domain-containing protein</fullName>
    </recommendedName>
</protein>
<dbReference type="PANTHER" id="PTHR45913:SF19">
    <property type="entry name" value="LOW QUALITY PROTEIN: ZINC FINGER BED DOMAIN-CONTAINING PROTEIN 5-LIKE"/>
    <property type="match status" value="1"/>
</dbReference>
<evidence type="ECO:0008006" key="3">
    <source>
        <dbReference type="Google" id="ProtNLM"/>
    </source>
</evidence>
<keyword evidence="1" id="KW-0472">Membrane</keyword>
<accession>A0A0L8FYR0</accession>
<evidence type="ECO:0000313" key="2">
    <source>
        <dbReference type="EMBL" id="KOF69892.1"/>
    </source>
</evidence>